<evidence type="ECO:0000313" key="2">
    <source>
        <dbReference type="Proteomes" id="UP000717996"/>
    </source>
</evidence>
<protein>
    <submittedName>
        <fullName evidence="1">Uncharacterized protein</fullName>
    </submittedName>
</protein>
<comment type="caution">
    <text evidence="1">The sequence shown here is derived from an EMBL/GenBank/DDBJ whole genome shotgun (WGS) entry which is preliminary data.</text>
</comment>
<reference evidence="1" key="1">
    <citation type="journal article" date="2020" name="Microb. Genom.">
        <title>Genetic diversity of clinical and environmental Mucorales isolates obtained from an investigation of mucormycosis cases among solid organ transplant recipients.</title>
        <authorList>
            <person name="Nguyen M.H."/>
            <person name="Kaul D."/>
            <person name="Muto C."/>
            <person name="Cheng S.J."/>
            <person name="Richter R.A."/>
            <person name="Bruno V.M."/>
            <person name="Liu G."/>
            <person name="Beyhan S."/>
            <person name="Sundermann A.J."/>
            <person name="Mounaud S."/>
            <person name="Pasculle A.W."/>
            <person name="Nierman W.C."/>
            <person name="Driscoll E."/>
            <person name="Cumbie R."/>
            <person name="Clancy C.J."/>
            <person name="Dupont C.L."/>
        </authorList>
    </citation>
    <scope>NUCLEOTIDE SEQUENCE</scope>
    <source>
        <strain evidence="1">GL16</strain>
    </source>
</reference>
<proteinExistence type="predicted"/>
<gene>
    <name evidence="1" type="ORF">G6F51_012668</name>
</gene>
<evidence type="ECO:0000313" key="1">
    <source>
        <dbReference type="EMBL" id="KAG1533333.1"/>
    </source>
</evidence>
<dbReference type="Proteomes" id="UP000717996">
    <property type="component" value="Unassembled WGS sequence"/>
</dbReference>
<organism evidence="1 2">
    <name type="scientific">Rhizopus oryzae</name>
    <name type="common">Mucormycosis agent</name>
    <name type="synonym">Rhizopus arrhizus var. delemar</name>
    <dbReference type="NCBI Taxonomy" id="64495"/>
    <lineage>
        <taxon>Eukaryota</taxon>
        <taxon>Fungi</taxon>
        <taxon>Fungi incertae sedis</taxon>
        <taxon>Mucoromycota</taxon>
        <taxon>Mucoromycotina</taxon>
        <taxon>Mucoromycetes</taxon>
        <taxon>Mucorales</taxon>
        <taxon>Mucorineae</taxon>
        <taxon>Rhizopodaceae</taxon>
        <taxon>Rhizopus</taxon>
    </lineage>
</organism>
<sequence>MSAMNVEEPELSEKANELLDTLKSVKNLSSRALRNKLYEHAYKQDYDTIGEYDIGIIENLIRHFLVANPGFVPSI</sequence>
<dbReference type="EMBL" id="JAANIT010003934">
    <property type="protein sequence ID" value="KAG1533333.1"/>
    <property type="molecule type" value="Genomic_DNA"/>
</dbReference>
<name>A0A9P6XV88_RHIOR</name>
<accession>A0A9P6XV88</accession>
<dbReference type="AlphaFoldDB" id="A0A9P6XV88"/>
<dbReference type="OrthoDB" id="2242749at2759"/>